<protein>
    <recommendedName>
        <fullName evidence="6">Purple acid phosphatase</fullName>
        <ecNumber evidence="6">3.1.3.2</ecNumber>
    </recommendedName>
</protein>
<dbReference type="Pfam" id="PF00149">
    <property type="entry name" value="Metallophos"/>
    <property type="match status" value="1"/>
</dbReference>
<accession>A0A814Q092</accession>
<dbReference type="InterPro" id="IPR041792">
    <property type="entry name" value="MPP_PAP"/>
</dbReference>
<organism evidence="10 11">
    <name type="scientific">Rotaria sordida</name>
    <dbReference type="NCBI Taxonomy" id="392033"/>
    <lineage>
        <taxon>Eukaryota</taxon>
        <taxon>Metazoa</taxon>
        <taxon>Spiralia</taxon>
        <taxon>Gnathifera</taxon>
        <taxon>Rotifera</taxon>
        <taxon>Eurotatoria</taxon>
        <taxon>Bdelloidea</taxon>
        <taxon>Philodinida</taxon>
        <taxon>Philodinidae</taxon>
        <taxon>Rotaria</taxon>
    </lineage>
</organism>
<evidence type="ECO:0000259" key="9">
    <source>
        <dbReference type="Pfam" id="PF16656"/>
    </source>
</evidence>
<evidence type="ECO:0000256" key="4">
    <source>
        <dbReference type="ARBA" id="ARBA00022729"/>
    </source>
</evidence>
<comment type="caution">
    <text evidence="10">The sequence shown here is derived from an EMBL/GenBank/DDBJ whole genome shotgun (WGS) entry which is preliminary data.</text>
</comment>
<keyword evidence="3" id="KW-0964">Secreted</keyword>
<dbReference type="GO" id="GO:0005576">
    <property type="term" value="C:extracellular region"/>
    <property type="evidence" value="ECO:0007669"/>
    <property type="project" value="UniProtKB-SubCell"/>
</dbReference>
<evidence type="ECO:0000256" key="5">
    <source>
        <dbReference type="ARBA" id="ARBA00023180"/>
    </source>
</evidence>
<dbReference type="Pfam" id="PF14008">
    <property type="entry name" value="Metallophos_C"/>
    <property type="match status" value="1"/>
</dbReference>
<feature type="chain" id="PRO_5033105000" description="Purple acid phosphatase" evidence="6">
    <location>
        <begin position="21"/>
        <end position="583"/>
    </location>
</feature>
<dbReference type="PANTHER" id="PTHR45778">
    <property type="entry name" value="PURPLE ACID PHOSPHATASE-RELATED"/>
    <property type="match status" value="1"/>
</dbReference>
<dbReference type="AlphaFoldDB" id="A0A814Q092"/>
<dbReference type="SUPFAM" id="SSF56300">
    <property type="entry name" value="Metallo-dependent phosphatases"/>
    <property type="match status" value="1"/>
</dbReference>
<evidence type="ECO:0000256" key="2">
    <source>
        <dbReference type="ARBA" id="ARBA00011738"/>
    </source>
</evidence>
<dbReference type="PANTHER" id="PTHR45778:SF7">
    <property type="entry name" value="PURPLE ACID PHOSPHATASE"/>
    <property type="match status" value="1"/>
</dbReference>
<keyword evidence="11" id="KW-1185">Reference proteome</keyword>
<evidence type="ECO:0000256" key="3">
    <source>
        <dbReference type="ARBA" id="ARBA00022525"/>
    </source>
</evidence>
<gene>
    <name evidence="10" type="ORF">JXQ802_LOCUS19825</name>
</gene>
<feature type="domain" description="Purple acid phosphatase C-terminal" evidence="8">
    <location>
        <begin position="520"/>
        <end position="578"/>
    </location>
</feature>
<dbReference type="EMBL" id="CAJNOL010000553">
    <property type="protein sequence ID" value="CAF1113507.1"/>
    <property type="molecule type" value="Genomic_DNA"/>
</dbReference>
<feature type="domain" description="Calcineurin-like phosphoesterase" evidence="7">
    <location>
        <begin position="289"/>
        <end position="505"/>
    </location>
</feature>
<dbReference type="GO" id="GO:0003993">
    <property type="term" value="F:acid phosphatase activity"/>
    <property type="evidence" value="ECO:0007669"/>
    <property type="project" value="UniProtKB-EC"/>
</dbReference>
<dbReference type="InterPro" id="IPR015914">
    <property type="entry name" value="PAPs_N"/>
</dbReference>
<evidence type="ECO:0000259" key="7">
    <source>
        <dbReference type="Pfam" id="PF00149"/>
    </source>
</evidence>
<keyword evidence="5" id="KW-0325">Glycoprotein</keyword>
<name>A0A814Q092_9BILA</name>
<reference evidence="10" key="1">
    <citation type="submission" date="2021-02" db="EMBL/GenBank/DDBJ databases">
        <authorList>
            <person name="Nowell W R."/>
        </authorList>
    </citation>
    <scope>NUCLEOTIDE SEQUENCE</scope>
</reference>
<proteinExistence type="inferred from homology"/>
<dbReference type="Proteomes" id="UP000663870">
    <property type="component" value="Unassembled WGS sequence"/>
</dbReference>
<dbReference type="InterPro" id="IPR004843">
    <property type="entry name" value="Calcineurin-like_PHP"/>
</dbReference>
<feature type="domain" description="Purple acid phosphatase N-terminal" evidence="9">
    <location>
        <begin position="167"/>
        <end position="272"/>
    </location>
</feature>
<comment type="catalytic activity">
    <reaction evidence="6">
        <text>a phosphate monoester + H2O = an alcohol + phosphate</text>
        <dbReference type="Rhea" id="RHEA:15017"/>
        <dbReference type="ChEBI" id="CHEBI:15377"/>
        <dbReference type="ChEBI" id="CHEBI:30879"/>
        <dbReference type="ChEBI" id="CHEBI:43474"/>
        <dbReference type="ChEBI" id="CHEBI:67140"/>
        <dbReference type="EC" id="3.1.3.2"/>
    </reaction>
</comment>
<comment type="subcellular location">
    <subcellularLocation>
        <location evidence="1">Secreted</location>
    </subcellularLocation>
</comment>
<evidence type="ECO:0000256" key="6">
    <source>
        <dbReference type="RuleBase" id="RU361203"/>
    </source>
</evidence>
<keyword evidence="6" id="KW-0378">Hydrolase</keyword>
<dbReference type="EC" id="3.1.3.2" evidence="6"/>
<dbReference type="SUPFAM" id="SSF49363">
    <property type="entry name" value="Purple acid phosphatase, N-terminal domain"/>
    <property type="match status" value="1"/>
</dbReference>
<evidence type="ECO:0000313" key="10">
    <source>
        <dbReference type="EMBL" id="CAF1113507.1"/>
    </source>
</evidence>
<feature type="signal peptide" evidence="6">
    <location>
        <begin position="1"/>
        <end position="20"/>
    </location>
</feature>
<evidence type="ECO:0000259" key="8">
    <source>
        <dbReference type="Pfam" id="PF14008"/>
    </source>
</evidence>
<keyword evidence="4 6" id="KW-0732">Signal</keyword>
<dbReference type="InterPro" id="IPR008963">
    <property type="entry name" value="Purple_acid_Pase-like_N"/>
</dbReference>
<dbReference type="InterPro" id="IPR025733">
    <property type="entry name" value="PAPs_C"/>
</dbReference>
<evidence type="ECO:0000256" key="1">
    <source>
        <dbReference type="ARBA" id="ARBA00004613"/>
    </source>
</evidence>
<dbReference type="CDD" id="cd00839">
    <property type="entry name" value="MPP_PAPs"/>
    <property type="match status" value="1"/>
</dbReference>
<comment type="similarity">
    <text evidence="6">Belongs to the metallophosphoesterase superfamily. Purple acid phosphatase family.</text>
</comment>
<evidence type="ECO:0000313" key="11">
    <source>
        <dbReference type="Proteomes" id="UP000663870"/>
    </source>
</evidence>
<dbReference type="Pfam" id="PF16656">
    <property type="entry name" value="Pur_ac_phosph_N"/>
    <property type="match status" value="1"/>
</dbReference>
<dbReference type="Gene3D" id="3.60.21.10">
    <property type="match status" value="1"/>
</dbReference>
<dbReference type="GO" id="GO:0046872">
    <property type="term" value="F:metal ion binding"/>
    <property type="evidence" value="ECO:0007669"/>
    <property type="project" value="InterPro"/>
</dbReference>
<dbReference type="InterPro" id="IPR029052">
    <property type="entry name" value="Metallo-depent_PP-like"/>
</dbReference>
<sequence length="583" mass="66199">MLLHQITCAFFFLIITIVQCDNHFNIHGPFGKHHSIKNVPSPYGCNRTYGISFPSISLPSMNIMELNVSSTFYVSNQQIIVTWPTISLSCNDDFIGIYFIDIPLLTGACGYFDYEFIQTNQTSMSWQMINLRRPLEFRYYSREKNCAGNYSFVAKSTFVQPLNYNIPEQIHLAYSDRIDQMFVSYVTNSSEYIPECQYGLDPSLLQWHVQGTTITYKASDMCEGQANIPGPQTFIDPGYMHTIILEDIRPSTTYFYRVGNDQHGWSSVRSFTNRPADDINAKVTLIAYGDMGAAPVQPGAKSTMDRVRAQVMTNNITCVLHIGDISYARGIGALWDAFMTQIDPIASYVPYMVGIGNHEYDHVTGGDKDPSGAPGPGGFRPPWGDYGYDSGGECAVPMVRRFHSPSNGNGLFWYSFDVGPVHIVYYSTEHDFLPSSPQHAWLEHDLSSVNRSRTPWLIVGSHRPMYSSIVRDVGDSIKVMLQISLEPMFYKYHVDLNLFAHIHSYERSCPMYQGKCVDDGITHILIGMAGHNLDFDTYTGAKWSLYHDQQFGYTQISANRTYLRFTYHHNVDDAIIDEFELRK</sequence>
<comment type="subunit">
    <text evidence="2">Homodimer.</text>
</comment>
<dbReference type="Gene3D" id="2.60.40.380">
    <property type="entry name" value="Purple acid phosphatase-like, N-terminal"/>
    <property type="match status" value="1"/>
</dbReference>